<dbReference type="GO" id="GO:0004623">
    <property type="term" value="F:phospholipase A2 activity"/>
    <property type="evidence" value="ECO:0007669"/>
    <property type="project" value="UniProtKB-EC"/>
</dbReference>
<dbReference type="EMBL" id="JAFNEN010000352">
    <property type="protein sequence ID" value="KAG8184966.1"/>
    <property type="molecule type" value="Genomic_DNA"/>
</dbReference>
<comment type="caution">
    <text evidence="8">The sequence shown here is derived from an EMBL/GenBank/DDBJ whole genome shotgun (WGS) entry which is preliminary data.</text>
</comment>
<keyword evidence="9" id="KW-1185">Reference proteome</keyword>
<proteinExistence type="predicted"/>
<dbReference type="InterPro" id="IPR036444">
    <property type="entry name" value="PLipase_A2_dom_sf"/>
</dbReference>
<keyword evidence="5" id="KW-0442">Lipid degradation</keyword>
<keyword evidence="3" id="KW-0378">Hydrolase</keyword>
<dbReference type="InterPro" id="IPR016090">
    <property type="entry name" value="PLA2-like_dom"/>
</dbReference>
<dbReference type="Pfam" id="PF05826">
    <property type="entry name" value="Phospholip_A2_2"/>
    <property type="match status" value="1"/>
</dbReference>
<dbReference type="SUPFAM" id="SSF48619">
    <property type="entry name" value="Phospholipase A2, PLA2"/>
    <property type="match status" value="1"/>
</dbReference>
<dbReference type="Proteomes" id="UP000827092">
    <property type="component" value="Unassembled WGS sequence"/>
</dbReference>
<evidence type="ECO:0000313" key="8">
    <source>
        <dbReference type="EMBL" id="KAG8184966.1"/>
    </source>
</evidence>
<evidence type="ECO:0000256" key="3">
    <source>
        <dbReference type="ARBA" id="ARBA00022801"/>
    </source>
</evidence>
<name>A0AAV6UNY3_9ARAC</name>
<gene>
    <name evidence="8" type="ORF">JTE90_020012</name>
</gene>
<evidence type="ECO:0000256" key="5">
    <source>
        <dbReference type="ARBA" id="ARBA00022963"/>
    </source>
</evidence>
<comment type="catalytic activity">
    <reaction evidence="1">
        <text>a 1,2-diacyl-sn-glycero-3-phosphocholine + H2O = a 1-acyl-sn-glycero-3-phosphocholine + a fatty acid + H(+)</text>
        <dbReference type="Rhea" id="RHEA:15801"/>
        <dbReference type="ChEBI" id="CHEBI:15377"/>
        <dbReference type="ChEBI" id="CHEBI:15378"/>
        <dbReference type="ChEBI" id="CHEBI:28868"/>
        <dbReference type="ChEBI" id="CHEBI:57643"/>
        <dbReference type="ChEBI" id="CHEBI:58168"/>
        <dbReference type="EC" id="3.1.1.4"/>
    </reaction>
</comment>
<keyword evidence="6" id="KW-0443">Lipid metabolism</keyword>
<evidence type="ECO:0000256" key="4">
    <source>
        <dbReference type="ARBA" id="ARBA00022837"/>
    </source>
</evidence>
<evidence type="ECO:0000313" key="9">
    <source>
        <dbReference type="Proteomes" id="UP000827092"/>
    </source>
</evidence>
<reference evidence="8 9" key="1">
    <citation type="journal article" date="2022" name="Nat. Ecol. Evol.">
        <title>A masculinizing supergene underlies an exaggerated male reproductive morph in a spider.</title>
        <authorList>
            <person name="Hendrickx F."/>
            <person name="De Corte Z."/>
            <person name="Sonet G."/>
            <person name="Van Belleghem S.M."/>
            <person name="Kostlbacher S."/>
            <person name="Vangestel C."/>
        </authorList>
    </citation>
    <scope>NUCLEOTIDE SEQUENCE [LARGE SCALE GENOMIC DNA]</scope>
    <source>
        <strain evidence="8">W744_W776</strain>
    </source>
</reference>
<feature type="domain" description="Phospholipase A2-like central" evidence="7">
    <location>
        <begin position="16"/>
        <end position="68"/>
    </location>
</feature>
<dbReference type="PANTHER" id="PTHR12253">
    <property type="entry name" value="RH14732P"/>
    <property type="match status" value="1"/>
</dbReference>
<evidence type="ECO:0000256" key="6">
    <source>
        <dbReference type="ARBA" id="ARBA00023098"/>
    </source>
</evidence>
<sequence length="69" mass="7965">MENFIRFFRSPRAEDCTKWCGAGDRAKHDDHLGFHEDTDRCCRAHDKYDDVMAGGETKNNLTNKSPFKA</sequence>
<accession>A0AAV6UNY3</accession>
<evidence type="ECO:0000256" key="1">
    <source>
        <dbReference type="ARBA" id="ARBA00001604"/>
    </source>
</evidence>
<keyword evidence="4" id="KW-0106">Calcium</keyword>
<evidence type="ECO:0000259" key="7">
    <source>
        <dbReference type="Pfam" id="PF05826"/>
    </source>
</evidence>
<dbReference type="GO" id="GO:0050482">
    <property type="term" value="P:arachidonate secretion"/>
    <property type="evidence" value="ECO:0007669"/>
    <property type="project" value="InterPro"/>
</dbReference>
<organism evidence="8 9">
    <name type="scientific">Oedothorax gibbosus</name>
    <dbReference type="NCBI Taxonomy" id="931172"/>
    <lineage>
        <taxon>Eukaryota</taxon>
        <taxon>Metazoa</taxon>
        <taxon>Ecdysozoa</taxon>
        <taxon>Arthropoda</taxon>
        <taxon>Chelicerata</taxon>
        <taxon>Arachnida</taxon>
        <taxon>Araneae</taxon>
        <taxon>Araneomorphae</taxon>
        <taxon>Entelegynae</taxon>
        <taxon>Araneoidea</taxon>
        <taxon>Linyphiidae</taxon>
        <taxon>Erigoninae</taxon>
        <taxon>Oedothorax</taxon>
    </lineage>
</organism>
<comment type="cofactor">
    <cofactor evidence="2">
        <name>Ca(2+)</name>
        <dbReference type="ChEBI" id="CHEBI:29108"/>
    </cofactor>
</comment>
<dbReference type="AlphaFoldDB" id="A0AAV6UNY3"/>
<dbReference type="Gene3D" id="1.20.90.10">
    <property type="entry name" value="Phospholipase A2 domain"/>
    <property type="match status" value="1"/>
</dbReference>
<evidence type="ECO:0000256" key="2">
    <source>
        <dbReference type="ARBA" id="ARBA00001913"/>
    </source>
</evidence>
<dbReference type="GO" id="GO:0006644">
    <property type="term" value="P:phospholipid metabolic process"/>
    <property type="evidence" value="ECO:0007669"/>
    <property type="project" value="InterPro"/>
</dbReference>
<protein>
    <recommendedName>
        <fullName evidence="7">Phospholipase A2-like central domain-containing protein</fullName>
    </recommendedName>
</protein>
<dbReference type="GO" id="GO:0016042">
    <property type="term" value="P:lipid catabolic process"/>
    <property type="evidence" value="ECO:0007669"/>
    <property type="project" value="UniProtKB-KW"/>
</dbReference>